<evidence type="ECO:0000313" key="3">
    <source>
        <dbReference type="EMBL" id="CAB4537347.1"/>
    </source>
</evidence>
<sequence length="157" mass="18152">MQVLLRPYRSDEFDRICDIRGLDSLERRNRFKARLENGDQWFDHYLHLAIESDGVLVGDFQLRHCDRTRPDGAWDMGLELAEECRGLGIGTHALKVGTKYAFEHGAHRLEGSTDVNNAAMRRVFEKAGWNFEGILHALFIEDGQPQDYYSYAITKFD</sequence>
<dbReference type="PANTHER" id="PTHR43441">
    <property type="entry name" value="RIBOSOMAL-PROTEIN-SERINE ACETYLTRANSFERASE"/>
    <property type="match status" value="1"/>
</dbReference>
<protein>
    <submittedName>
        <fullName evidence="3">Unannotated protein</fullName>
    </submittedName>
</protein>
<dbReference type="EMBL" id="CAFBOW010000035">
    <property type="protein sequence ID" value="CAB4993383.1"/>
    <property type="molecule type" value="Genomic_DNA"/>
</dbReference>
<evidence type="ECO:0000259" key="1">
    <source>
        <dbReference type="PROSITE" id="PS51186"/>
    </source>
</evidence>
<accession>A0A6J6BFA6</accession>
<dbReference type="Gene3D" id="3.40.630.30">
    <property type="match status" value="1"/>
</dbReference>
<dbReference type="SUPFAM" id="SSF55729">
    <property type="entry name" value="Acyl-CoA N-acyltransferases (Nat)"/>
    <property type="match status" value="1"/>
</dbReference>
<dbReference type="Pfam" id="PF13302">
    <property type="entry name" value="Acetyltransf_3"/>
    <property type="match status" value="1"/>
</dbReference>
<dbReference type="GO" id="GO:0005737">
    <property type="term" value="C:cytoplasm"/>
    <property type="evidence" value="ECO:0007669"/>
    <property type="project" value="TreeGrafter"/>
</dbReference>
<dbReference type="InterPro" id="IPR051908">
    <property type="entry name" value="Ribosomal_N-acetyltransferase"/>
</dbReference>
<evidence type="ECO:0000313" key="4">
    <source>
        <dbReference type="EMBL" id="CAB4839404.1"/>
    </source>
</evidence>
<proteinExistence type="predicted"/>
<organism evidence="3">
    <name type="scientific">freshwater metagenome</name>
    <dbReference type="NCBI Taxonomy" id="449393"/>
    <lineage>
        <taxon>unclassified sequences</taxon>
        <taxon>metagenomes</taxon>
        <taxon>ecological metagenomes</taxon>
    </lineage>
</organism>
<dbReference type="EMBL" id="CAFAZZ010000002">
    <property type="protein sequence ID" value="CAB4839404.1"/>
    <property type="molecule type" value="Genomic_DNA"/>
</dbReference>
<gene>
    <name evidence="3" type="ORF">UFOPK1458_00093</name>
    <name evidence="4" type="ORF">UFOPK3243_00049</name>
    <name evidence="5" type="ORF">UFOPK4032_00291</name>
    <name evidence="2" type="ORF">UFOPK4180_00012</name>
</gene>
<dbReference type="PROSITE" id="PS51186">
    <property type="entry name" value="GNAT"/>
    <property type="match status" value="1"/>
</dbReference>
<dbReference type="EMBL" id="CAESPC010000001">
    <property type="protein sequence ID" value="CAB4366424.1"/>
    <property type="molecule type" value="Genomic_DNA"/>
</dbReference>
<feature type="domain" description="N-acetyltransferase" evidence="1">
    <location>
        <begin position="3"/>
        <end position="154"/>
    </location>
</feature>
<name>A0A6J6BFA6_9ZZZZ</name>
<dbReference type="CDD" id="cd04301">
    <property type="entry name" value="NAT_SF"/>
    <property type="match status" value="1"/>
</dbReference>
<evidence type="ECO:0000313" key="5">
    <source>
        <dbReference type="EMBL" id="CAB4993383.1"/>
    </source>
</evidence>
<reference evidence="3" key="1">
    <citation type="submission" date="2020-05" db="EMBL/GenBank/DDBJ databases">
        <authorList>
            <person name="Chiriac C."/>
            <person name="Salcher M."/>
            <person name="Ghai R."/>
            <person name="Kavagutti S V."/>
        </authorList>
    </citation>
    <scope>NUCLEOTIDE SEQUENCE</scope>
</reference>
<dbReference type="GO" id="GO:1990189">
    <property type="term" value="F:protein N-terminal-serine acetyltransferase activity"/>
    <property type="evidence" value="ECO:0007669"/>
    <property type="project" value="TreeGrafter"/>
</dbReference>
<dbReference type="AlphaFoldDB" id="A0A6J6BFA6"/>
<dbReference type="InterPro" id="IPR000182">
    <property type="entry name" value="GNAT_dom"/>
</dbReference>
<dbReference type="EMBL" id="CAEZSQ010000010">
    <property type="protein sequence ID" value="CAB4537347.1"/>
    <property type="molecule type" value="Genomic_DNA"/>
</dbReference>
<dbReference type="PANTHER" id="PTHR43441:SF2">
    <property type="entry name" value="FAMILY ACETYLTRANSFERASE, PUTATIVE (AFU_ORTHOLOGUE AFUA_7G00850)-RELATED"/>
    <property type="match status" value="1"/>
</dbReference>
<dbReference type="GO" id="GO:0008999">
    <property type="term" value="F:protein-N-terminal-alanine acetyltransferase activity"/>
    <property type="evidence" value="ECO:0007669"/>
    <property type="project" value="TreeGrafter"/>
</dbReference>
<dbReference type="InterPro" id="IPR016181">
    <property type="entry name" value="Acyl_CoA_acyltransferase"/>
</dbReference>
<evidence type="ECO:0000313" key="2">
    <source>
        <dbReference type="EMBL" id="CAB4366424.1"/>
    </source>
</evidence>